<keyword evidence="1" id="KW-0645">Protease</keyword>
<evidence type="ECO:0000259" key="6">
    <source>
        <dbReference type="PROSITE" id="PS50249"/>
    </source>
</evidence>
<keyword evidence="5" id="KW-0482">Metalloprotease</keyword>
<reference evidence="7 8" key="1">
    <citation type="submission" date="2021-03" db="EMBL/GenBank/DDBJ databases">
        <authorList>
            <person name="Lee D.-H."/>
        </authorList>
    </citation>
    <scope>NUCLEOTIDE SEQUENCE [LARGE SCALE GENOMIC DNA]</scope>
    <source>
        <strain evidence="7 8">MMS20-R2-23</strain>
    </source>
</reference>
<evidence type="ECO:0000256" key="3">
    <source>
        <dbReference type="ARBA" id="ARBA00022801"/>
    </source>
</evidence>
<keyword evidence="4" id="KW-0862">Zinc</keyword>
<sequence>MDVSPDFRIEPVRRPLAQHNPAPSSELLRSGPVVTLHVDDTVLSGIRRQSAQQAGTEVGGILLGRHFVNGTGWIVTVTDHLAVPSDNASAVHFEFDQSSIQAIAARLADSVDEYIVGWYHSHVGGKPFMSGTDHKMHQAHFNAPWYVSAVVGAGEWGLPVGFWRLAGTELEALDDYLVRMTGPDSAAERHQRFLEECVDRDDDDRPSRPGPAELLPALGVATESRLATLLTAAASPRRRWGTDAGIDQFRLLVEVALTAGADPGCVEELEAVQRRLRHTRGRQGRLRLASTRFKERIAVHRGECYSYTPGDLLMERFDISRRLVWPVRIESPPVSVHYDQEGMLWVLMANHHVLRMETSAAEDSEQGTRFRFQFARLALPPLEGDPLEAVGDPEAVWVRTARQWHRLPLVQEGERTSLGSGTRGDLPSAQCRLLPRWKESGGSTPLLGAVQDGRLRLWRPAEDDGTPLVDIALDPPWDRWPVRDLSLGGDTLYALFDDDGGNQIAAFDLRTQRLTQHIVSVAGQESVATICTDHLGRLHGRIDHVLCRF</sequence>
<evidence type="ECO:0000256" key="4">
    <source>
        <dbReference type="ARBA" id="ARBA00022833"/>
    </source>
</evidence>
<evidence type="ECO:0000313" key="7">
    <source>
        <dbReference type="EMBL" id="MBO4160482.1"/>
    </source>
</evidence>
<feature type="domain" description="MPN" evidence="6">
    <location>
        <begin position="36"/>
        <end position="179"/>
    </location>
</feature>
<dbReference type="Gene3D" id="3.40.140.10">
    <property type="entry name" value="Cytidine Deaminase, domain 2"/>
    <property type="match status" value="1"/>
</dbReference>
<gene>
    <name evidence="7" type="ORF">JQN83_06590</name>
</gene>
<dbReference type="RefSeq" id="WP_208566140.1">
    <property type="nucleotide sequence ID" value="NZ_JAGFWR010000002.1"/>
</dbReference>
<protein>
    <submittedName>
        <fullName evidence="7">Mov34/MPN/PAD-1 family protein</fullName>
    </submittedName>
</protein>
<evidence type="ECO:0000256" key="1">
    <source>
        <dbReference type="ARBA" id="ARBA00022670"/>
    </source>
</evidence>
<keyword evidence="2" id="KW-0479">Metal-binding</keyword>
<keyword evidence="3" id="KW-0378">Hydrolase</keyword>
<dbReference type="PROSITE" id="PS50249">
    <property type="entry name" value="MPN"/>
    <property type="match status" value="1"/>
</dbReference>
<dbReference type="Pfam" id="PF14464">
    <property type="entry name" value="Prok-JAB"/>
    <property type="match status" value="1"/>
</dbReference>
<comment type="caution">
    <text evidence="7">The sequence shown here is derived from an EMBL/GenBank/DDBJ whole genome shotgun (WGS) entry which is preliminary data.</text>
</comment>
<evidence type="ECO:0000256" key="5">
    <source>
        <dbReference type="ARBA" id="ARBA00023049"/>
    </source>
</evidence>
<proteinExistence type="predicted"/>
<dbReference type="InterPro" id="IPR037518">
    <property type="entry name" value="MPN"/>
</dbReference>
<dbReference type="EMBL" id="JAGFWR010000002">
    <property type="protein sequence ID" value="MBO4160482.1"/>
    <property type="molecule type" value="Genomic_DNA"/>
</dbReference>
<accession>A0ABS3V4D6</accession>
<dbReference type="Proteomes" id="UP000671399">
    <property type="component" value="Unassembled WGS sequence"/>
</dbReference>
<name>A0ABS3V4D6_9ACTN</name>
<dbReference type="InterPro" id="IPR028090">
    <property type="entry name" value="JAB_dom_prok"/>
</dbReference>
<organism evidence="7 8">
    <name type="scientific">Micromonospora antibiotica</name>
    <dbReference type="NCBI Taxonomy" id="2807623"/>
    <lineage>
        <taxon>Bacteria</taxon>
        <taxon>Bacillati</taxon>
        <taxon>Actinomycetota</taxon>
        <taxon>Actinomycetes</taxon>
        <taxon>Micromonosporales</taxon>
        <taxon>Micromonosporaceae</taxon>
        <taxon>Micromonospora</taxon>
    </lineage>
</organism>
<dbReference type="SUPFAM" id="SSF102712">
    <property type="entry name" value="JAB1/MPN domain"/>
    <property type="match status" value="1"/>
</dbReference>
<evidence type="ECO:0000256" key="2">
    <source>
        <dbReference type="ARBA" id="ARBA00022723"/>
    </source>
</evidence>
<evidence type="ECO:0000313" key="8">
    <source>
        <dbReference type="Proteomes" id="UP000671399"/>
    </source>
</evidence>
<keyword evidence="8" id="KW-1185">Reference proteome</keyword>